<dbReference type="EMBL" id="CP021965">
    <property type="protein sequence ID" value="AWV35074.1"/>
    <property type="molecule type" value="Genomic_DNA"/>
</dbReference>
<evidence type="ECO:0000259" key="2">
    <source>
        <dbReference type="PROSITE" id="PS50943"/>
    </source>
</evidence>
<dbReference type="PANTHER" id="PTHR46558:SF11">
    <property type="entry name" value="HTH-TYPE TRANSCRIPTIONAL REGULATOR XRE"/>
    <property type="match status" value="1"/>
</dbReference>
<reference evidence="3 4" key="1">
    <citation type="submission" date="2017-06" db="EMBL/GenBank/DDBJ databases">
        <title>Complete genome sequence of Paenibacillus odorifer CBA7130.</title>
        <authorList>
            <person name="Nam Y.-D."/>
            <person name="Kang J."/>
            <person name="Chung W.-H."/>
        </authorList>
    </citation>
    <scope>NUCLEOTIDE SEQUENCE [LARGE SCALE GENOMIC DNA]</scope>
    <source>
        <strain evidence="3 4">CBA7130</strain>
    </source>
</reference>
<dbReference type="InterPro" id="IPR010982">
    <property type="entry name" value="Lambda_DNA-bd_dom_sf"/>
</dbReference>
<evidence type="ECO:0000313" key="3">
    <source>
        <dbReference type="EMBL" id="AWV35074.1"/>
    </source>
</evidence>
<sequence length="367" mass="41305">MEVICRKKPINENDKSGQFYRQLNKAPVKIQPPLDRIAFEEMLCCFRQCALYILFYWRYTMLDLRKIGAYISKLRKDQDLTQLELADQLNVSHQAVSKWERGDSLPDIGTLPQFARLFGKTVDDILNAGDNAENREHLHLGTIVEEIAENRPDQVAEMVNTGEMKVEELVEVAPFVKASALHKVTERLDSSVLKLDVIMRLAPFLGTDTLDELVRQAEEGEIVWNVITGLAPFVSSDTLSRLVDKSIDGSLEVHNLVGIAPFLEREHVDRLVQQAEEGSLSWHFVQGLAPFISRETLSRLVDRVADGTIDANRIISLAPFLDSESLEKLISGVEAEHLSPYLLASLAPFVDQGTLSRMVTNLLNKVK</sequence>
<dbReference type="AlphaFoldDB" id="A0AAD0KM94"/>
<dbReference type="InterPro" id="IPR001387">
    <property type="entry name" value="Cro/C1-type_HTH"/>
</dbReference>
<dbReference type="Pfam" id="PF01381">
    <property type="entry name" value="HTH_3"/>
    <property type="match status" value="1"/>
</dbReference>
<dbReference type="Proteomes" id="UP000249163">
    <property type="component" value="Chromosome"/>
</dbReference>
<gene>
    <name evidence="3" type="ORF">CD191_21915</name>
</gene>
<evidence type="ECO:0000256" key="1">
    <source>
        <dbReference type="ARBA" id="ARBA00023125"/>
    </source>
</evidence>
<dbReference type="Gene3D" id="1.10.260.40">
    <property type="entry name" value="lambda repressor-like DNA-binding domains"/>
    <property type="match status" value="1"/>
</dbReference>
<dbReference type="SMART" id="SM00530">
    <property type="entry name" value="HTH_XRE"/>
    <property type="match status" value="1"/>
</dbReference>
<dbReference type="SUPFAM" id="SSF47413">
    <property type="entry name" value="lambda repressor-like DNA-binding domains"/>
    <property type="match status" value="1"/>
</dbReference>
<dbReference type="PANTHER" id="PTHR46558">
    <property type="entry name" value="TRACRIPTIONAL REGULATORY PROTEIN-RELATED-RELATED"/>
    <property type="match status" value="1"/>
</dbReference>
<dbReference type="CDD" id="cd00093">
    <property type="entry name" value="HTH_XRE"/>
    <property type="match status" value="1"/>
</dbReference>
<dbReference type="GO" id="GO:0003677">
    <property type="term" value="F:DNA binding"/>
    <property type="evidence" value="ECO:0007669"/>
    <property type="project" value="UniProtKB-KW"/>
</dbReference>
<evidence type="ECO:0000313" key="4">
    <source>
        <dbReference type="Proteomes" id="UP000249163"/>
    </source>
</evidence>
<protein>
    <recommendedName>
        <fullName evidence="2">HTH cro/C1-type domain-containing protein</fullName>
    </recommendedName>
</protein>
<proteinExistence type="predicted"/>
<feature type="domain" description="HTH cro/C1-type" evidence="2">
    <location>
        <begin position="71"/>
        <end position="125"/>
    </location>
</feature>
<organism evidence="3 4">
    <name type="scientific">Paenibacillus odorifer</name>
    <dbReference type="NCBI Taxonomy" id="189426"/>
    <lineage>
        <taxon>Bacteria</taxon>
        <taxon>Bacillati</taxon>
        <taxon>Bacillota</taxon>
        <taxon>Bacilli</taxon>
        <taxon>Bacillales</taxon>
        <taxon>Paenibacillaceae</taxon>
        <taxon>Paenibacillus</taxon>
    </lineage>
</organism>
<keyword evidence="1" id="KW-0238">DNA-binding</keyword>
<dbReference type="PROSITE" id="PS50943">
    <property type="entry name" value="HTH_CROC1"/>
    <property type="match status" value="1"/>
</dbReference>
<accession>A0AAD0KM94</accession>
<name>A0AAD0KM94_9BACL</name>